<dbReference type="Pfam" id="PF13041">
    <property type="entry name" value="PPR_2"/>
    <property type="match status" value="1"/>
</dbReference>
<dbReference type="GO" id="GO:0004519">
    <property type="term" value="F:endonuclease activity"/>
    <property type="evidence" value="ECO:0007669"/>
    <property type="project" value="UniProtKB-KW"/>
</dbReference>
<keyword evidence="3" id="KW-0378">Hydrolase</keyword>
<feature type="repeat" description="PPR" evidence="2">
    <location>
        <begin position="110"/>
        <end position="144"/>
    </location>
</feature>
<dbReference type="GO" id="GO:0003723">
    <property type="term" value="F:RNA binding"/>
    <property type="evidence" value="ECO:0007669"/>
    <property type="project" value="InterPro"/>
</dbReference>
<keyword evidence="1" id="KW-0677">Repeat</keyword>
<proteinExistence type="predicted"/>
<dbReference type="GO" id="GO:0009451">
    <property type="term" value="P:RNA modification"/>
    <property type="evidence" value="ECO:0007669"/>
    <property type="project" value="InterPro"/>
</dbReference>
<evidence type="ECO:0000256" key="1">
    <source>
        <dbReference type="ARBA" id="ARBA00022737"/>
    </source>
</evidence>
<protein>
    <submittedName>
        <fullName evidence="3">Structure-specific endonuclease subunit SLX1</fullName>
    </submittedName>
</protein>
<accession>A0A4D6N3L3</accession>
<feature type="repeat" description="PPR" evidence="2">
    <location>
        <begin position="44"/>
        <end position="74"/>
    </location>
</feature>
<keyword evidence="4" id="KW-1185">Reference proteome</keyword>
<dbReference type="PANTHER" id="PTHR47926:SF438">
    <property type="entry name" value="PENTATRICOPEPTIDE REPEAT-CONTAINING PROTEIN"/>
    <property type="match status" value="1"/>
</dbReference>
<organism evidence="3 4">
    <name type="scientific">Vigna unguiculata</name>
    <name type="common">Cowpea</name>
    <dbReference type="NCBI Taxonomy" id="3917"/>
    <lineage>
        <taxon>Eukaryota</taxon>
        <taxon>Viridiplantae</taxon>
        <taxon>Streptophyta</taxon>
        <taxon>Embryophyta</taxon>
        <taxon>Tracheophyta</taxon>
        <taxon>Spermatophyta</taxon>
        <taxon>Magnoliopsida</taxon>
        <taxon>eudicotyledons</taxon>
        <taxon>Gunneridae</taxon>
        <taxon>Pentapetalae</taxon>
        <taxon>rosids</taxon>
        <taxon>fabids</taxon>
        <taxon>Fabales</taxon>
        <taxon>Fabaceae</taxon>
        <taxon>Papilionoideae</taxon>
        <taxon>50 kb inversion clade</taxon>
        <taxon>NPAAA clade</taxon>
        <taxon>indigoferoid/millettioid clade</taxon>
        <taxon>Phaseoleae</taxon>
        <taxon>Vigna</taxon>
    </lineage>
</organism>
<dbReference type="Gene3D" id="1.25.40.10">
    <property type="entry name" value="Tetratricopeptide repeat domain"/>
    <property type="match status" value="1"/>
</dbReference>
<dbReference type="PROSITE" id="PS51257">
    <property type="entry name" value="PROKAR_LIPOPROTEIN"/>
    <property type="match status" value="1"/>
</dbReference>
<dbReference type="PANTHER" id="PTHR47926">
    <property type="entry name" value="PENTATRICOPEPTIDE REPEAT-CONTAINING PROTEIN"/>
    <property type="match status" value="1"/>
</dbReference>
<keyword evidence="3" id="KW-0255">Endonuclease</keyword>
<keyword evidence="3" id="KW-0540">Nuclease</keyword>
<gene>
    <name evidence="3" type="ORF">DEO72_LG9g1699</name>
</gene>
<dbReference type="EMBL" id="CP039353">
    <property type="protein sequence ID" value="QCE06685.1"/>
    <property type="molecule type" value="Genomic_DNA"/>
</dbReference>
<dbReference type="InterPro" id="IPR046960">
    <property type="entry name" value="PPR_At4g14850-like_plant"/>
</dbReference>
<evidence type="ECO:0000256" key="2">
    <source>
        <dbReference type="PROSITE-ProRule" id="PRU00708"/>
    </source>
</evidence>
<name>A0A4D6N3L3_VIGUN</name>
<feature type="repeat" description="PPR" evidence="2">
    <location>
        <begin position="75"/>
        <end position="109"/>
    </location>
</feature>
<sequence length="216" mass="23919">MRGSDLGPNYFTYTSLLSACMGSGALEYGSCAHCQIIHLGFHSYLHIYNALIAMYSKCGAIDEALYIFEYMEGRDVVTWNTMISGYAQHGLAQEAISLFEEMIKQCVNPDAVTYLGVLSSCRHGGLVKEGQVYFNSMIEHGLQPEEAHDFVQNMPVFPNAVVWGSLLSSSRLHGSVQIGIHAAENRLLLEPGCSATLQQLVNLYARVCWWNEAARV</sequence>
<dbReference type="InterPro" id="IPR011990">
    <property type="entry name" value="TPR-like_helical_dom_sf"/>
</dbReference>
<evidence type="ECO:0000313" key="4">
    <source>
        <dbReference type="Proteomes" id="UP000501690"/>
    </source>
</evidence>
<reference evidence="3 4" key="1">
    <citation type="submission" date="2019-04" db="EMBL/GenBank/DDBJ databases">
        <title>An improved genome assembly and genetic linkage map for asparagus bean, Vigna unguiculata ssp. sesquipedialis.</title>
        <authorList>
            <person name="Xia Q."/>
            <person name="Zhang R."/>
            <person name="Dong Y."/>
        </authorList>
    </citation>
    <scope>NUCLEOTIDE SEQUENCE [LARGE SCALE GENOMIC DNA]</scope>
    <source>
        <tissue evidence="3">Leaf</tissue>
    </source>
</reference>
<dbReference type="InterPro" id="IPR002885">
    <property type="entry name" value="PPR_rpt"/>
</dbReference>
<dbReference type="FunFam" id="1.25.40.10:FF:001368">
    <property type="entry name" value="Pentatricopeptide repeat-containing protein At2g37320 family"/>
    <property type="match status" value="1"/>
</dbReference>
<dbReference type="Proteomes" id="UP000501690">
    <property type="component" value="Linkage Group LG9"/>
</dbReference>
<evidence type="ECO:0000313" key="3">
    <source>
        <dbReference type="EMBL" id="QCE06685.1"/>
    </source>
</evidence>
<dbReference type="NCBIfam" id="TIGR00756">
    <property type="entry name" value="PPR"/>
    <property type="match status" value="2"/>
</dbReference>
<dbReference type="PROSITE" id="PS51375">
    <property type="entry name" value="PPR"/>
    <property type="match status" value="3"/>
</dbReference>
<dbReference type="AlphaFoldDB" id="A0A4D6N3L3"/>